<comment type="caution">
    <text evidence="1">The sequence shown here is derived from an EMBL/GenBank/DDBJ whole genome shotgun (WGS) entry which is preliminary data.</text>
</comment>
<proteinExistence type="predicted"/>
<accession>A0A8T0EZF4</accession>
<dbReference type="EMBL" id="JABXBU010000291">
    <property type="protein sequence ID" value="KAF8784177.1"/>
    <property type="molecule type" value="Genomic_DNA"/>
</dbReference>
<dbReference type="Proteomes" id="UP000807504">
    <property type="component" value="Unassembled WGS sequence"/>
</dbReference>
<feature type="non-terminal residue" evidence="1">
    <location>
        <position position="1"/>
    </location>
</feature>
<evidence type="ECO:0000313" key="1">
    <source>
        <dbReference type="EMBL" id="KAF8784177.1"/>
    </source>
</evidence>
<sequence>IKSYEIDLFEMQRRS</sequence>
<reference evidence="1" key="1">
    <citation type="journal article" date="2020" name="bioRxiv">
        <title>Chromosome-level reference genome of the European wasp spider Argiope bruennichi: a resource for studies on range expansion and evolutionary adaptation.</title>
        <authorList>
            <person name="Sheffer M.M."/>
            <person name="Hoppe A."/>
            <person name="Krehenwinkel H."/>
            <person name="Uhl G."/>
            <person name="Kuss A.W."/>
            <person name="Jensen L."/>
            <person name="Jensen C."/>
            <person name="Gillespie R.G."/>
            <person name="Hoff K.J."/>
            <person name="Prost S."/>
        </authorList>
    </citation>
    <scope>NUCLEOTIDE SEQUENCE</scope>
</reference>
<name>A0A8T0EZF4_ARGBR</name>
<organism evidence="1 2">
    <name type="scientific">Argiope bruennichi</name>
    <name type="common">Wasp spider</name>
    <name type="synonym">Aranea bruennichi</name>
    <dbReference type="NCBI Taxonomy" id="94029"/>
    <lineage>
        <taxon>Eukaryota</taxon>
        <taxon>Metazoa</taxon>
        <taxon>Ecdysozoa</taxon>
        <taxon>Arthropoda</taxon>
        <taxon>Chelicerata</taxon>
        <taxon>Arachnida</taxon>
        <taxon>Araneae</taxon>
        <taxon>Araneomorphae</taxon>
        <taxon>Entelegynae</taxon>
        <taxon>Araneoidea</taxon>
        <taxon>Araneidae</taxon>
        <taxon>Argiope</taxon>
    </lineage>
</organism>
<evidence type="ECO:0000313" key="2">
    <source>
        <dbReference type="Proteomes" id="UP000807504"/>
    </source>
</evidence>
<reference evidence="1" key="2">
    <citation type="submission" date="2020-06" db="EMBL/GenBank/DDBJ databases">
        <authorList>
            <person name="Sheffer M."/>
        </authorList>
    </citation>
    <scope>NUCLEOTIDE SEQUENCE</scope>
</reference>
<protein>
    <submittedName>
        <fullName evidence="1">Uncharacterized protein</fullName>
    </submittedName>
</protein>
<keyword evidence="2" id="KW-1185">Reference proteome</keyword>
<gene>
    <name evidence="1" type="ORF">HNY73_011594</name>
</gene>